<comment type="caution">
    <text evidence="2">The sequence shown here is derived from an EMBL/GenBank/DDBJ whole genome shotgun (WGS) entry which is preliminary data.</text>
</comment>
<name>A0AAD4G9T5_BOLED</name>
<feature type="region of interest" description="Disordered" evidence="1">
    <location>
        <begin position="82"/>
        <end position="113"/>
    </location>
</feature>
<organism evidence="2 3">
    <name type="scientific">Boletus edulis BED1</name>
    <dbReference type="NCBI Taxonomy" id="1328754"/>
    <lineage>
        <taxon>Eukaryota</taxon>
        <taxon>Fungi</taxon>
        <taxon>Dikarya</taxon>
        <taxon>Basidiomycota</taxon>
        <taxon>Agaricomycotina</taxon>
        <taxon>Agaricomycetes</taxon>
        <taxon>Agaricomycetidae</taxon>
        <taxon>Boletales</taxon>
        <taxon>Boletineae</taxon>
        <taxon>Boletaceae</taxon>
        <taxon>Boletoideae</taxon>
        <taxon>Boletus</taxon>
    </lineage>
</organism>
<gene>
    <name evidence="2" type="ORF">L210DRAFT_858906</name>
</gene>
<reference evidence="2" key="2">
    <citation type="journal article" date="2020" name="Nat. Commun.">
        <title>Large-scale genome sequencing of mycorrhizal fungi provides insights into the early evolution of symbiotic traits.</title>
        <authorList>
            <person name="Miyauchi S."/>
            <person name="Kiss E."/>
            <person name="Kuo A."/>
            <person name="Drula E."/>
            <person name="Kohler A."/>
            <person name="Sanchez-Garcia M."/>
            <person name="Morin E."/>
            <person name="Andreopoulos B."/>
            <person name="Barry K.W."/>
            <person name="Bonito G."/>
            <person name="Buee M."/>
            <person name="Carver A."/>
            <person name="Chen C."/>
            <person name="Cichocki N."/>
            <person name="Clum A."/>
            <person name="Culley D."/>
            <person name="Crous P.W."/>
            <person name="Fauchery L."/>
            <person name="Girlanda M."/>
            <person name="Hayes R.D."/>
            <person name="Keri Z."/>
            <person name="LaButti K."/>
            <person name="Lipzen A."/>
            <person name="Lombard V."/>
            <person name="Magnuson J."/>
            <person name="Maillard F."/>
            <person name="Murat C."/>
            <person name="Nolan M."/>
            <person name="Ohm R.A."/>
            <person name="Pangilinan J."/>
            <person name="Pereira M.F."/>
            <person name="Perotto S."/>
            <person name="Peter M."/>
            <person name="Pfister S."/>
            <person name="Riley R."/>
            <person name="Sitrit Y."/>
            <person name="Stielow J.B."/>
            <person name="Szollosi G."/>
            <person name="Zifcakova L."/>
            <person name="Stursova M."/>
            <person name="Spatafora J.W."/>
            <person name="Tedersoo L."/>
            <person name="Vaario L.M."/>
            <person name="Yamada A."/>
            <person name="Yan M."/>
            <person name="Wang P."/>
            <person name="Xu J."/>
            <person name="Bruns T."/>
            <person name="Baldrian P."/>
            <person name="Vilgalys R."/>
            <person name="Dunand C."/>
            <person name="Henrissat B."/>
            <person name="Grigoriev I.V."/>
            <person name="Hibbett D."/>
            <person name="Nagy L.G."/>
            <person name="Martin F.M."/>
        </authorList>
    </citation>
    <scope>NUCLEOTIDE SEQUENCE</scope>
    <source>
        <strain evidence="2">BED1</strain>
    </source>
</reference>
<dbReference type="Proteomes" id="UP001194468">
    <property type="component" value="Unassembled WGS sequence"/>
</dbReference>
<keyword evidence="3" id="KW-1185">Reference proteome</keyword>
<sequence>GLRKLRDQTSAHKSALEAALKACQPISEADEEWLDNAGNLVNEEHVVDQLDRAADFGSALKHLDASDRSIVQELMELAGKKYAPSTKKCPSPTMPTMSTSTKERKATQPIKQTENASLEQQIEILNWHYANGKNQTRTASHFNEVHQQTCPNLVQPRMNLVVLANLPRACKI</sequence>
<dbReference type="EMBL" id="WHUW01000039">
    <property type="protein sequence ID" value="KAF8432564.1"/>
    <property type="molecule type" value="Genomic_DNA"/>
</dbReference>
<proteinExistence type="predicted"/>
<feature type="compositionally biased region" description="Low complexity" evidence="1">
    <location>
        <begin position="90"/>
        <end position="100"/>
    </location>
</feature>
<protein>
    <submittedName>
        <fullName evidence="2">Uncharacterized protein</fullName>
    </submittedName>
</protein>
<evidence type="ECO:0000313" key="2">
    <source>
        <dbReference type="EMBL" id="KAF8432564.1"/>
    </source>
</evidence>
<evidence type="ECO:0000313" key="3">
    <source>
        <dbReference type="Proteomes" id="UP001194468"/>
    </source>
</evidence>
<evidence type="ECO:0000256" key="1">
    <source>
        <dbReference type="SAM" id="MobiDB-lite"/>
    </source>
</evidence>
<dbReference type="AlphaFoldDB" id="A0AAD4G9T5"/>
<accession>A0AAD4G9T5</accession>
<feature type="non-terminal residue" evidence="2">
    <location>
        <position position="172"/>
    </location>
</feature>
<reference evidence="2" key="1">
    <citation type="submission" date="2019-10" db="EMBL/GenBank/DDBJ databases">
        <authorList>
            <consortium name="DOE Joint Genome Institute"/>
            <person name="Kuo A."/>
            <person name="Miyauchi S."/>
            <person name="Kiss E."/>
            <person name="Drula E."/>
            <person name="Kohler A."/>
            <person name="Sanchez-Garcia M."/>
            <person name="Andreopoulos B."/>
            <person name="Barry K.W."/>
            <person name="Bonito G."/>
            <person name="Buee M."/>
            <person name="Carver A."/>
            <person name="Chen C."/>
            <person name="Cichocki N."/>
            <person name="Clum A."/>
            <person name="Culley D."/>
            <person name="Crous P.W."/>
            <person name="Fauchery L."/>
            <person name="Girlanda M."/>
            <person name="Hayes R."/>
            <person name="Keri Z."/>
            <person name="LaButti K."/>
            <person name="Lipzen A."/>
            <person name="Lombard V."/>
            <person name="Magnuson J."/>
            <person name="Maillard F."/>
            <person name="Morin E."/>
            <person name="Murat C."/>
            <person name="Nolan M."/>
            <person name="Ohm R."/>
            <person name="Pangilinan J."/>
            <person name="Pereira M."/>
            <person name="Perotto S."/>
            <person name="Peter M."/>
            <person name="Riley R."/>
            <person name="Sitrit Y."/>
            <person name="Stielow B."/>
            <person name="Szollosi G."/>
            <person name="Zifcakova L."/>
            <person name="Stursova M."/>
            <person name="Spatafora J.W."/>
            <person name="Tedersoo L."/>
            <person name="Vaario L.-M."/>
            <person name="Yamada A."/>
            <person name="Yan M."/>
            <person name="Wang P."/>
            <person name="Xu J."/>
            <person name="Bruns T."/>
            <person name="Baldrian P."/>
            <person name="Vilgalys R."/>
            <person name="Henrissat B."/>
            <person name="Grigoriev I.V."/>
            <person name="Hibbett D."/>
            <person name="Nagy L.G."/>
            <person name="Martin F.M."/>
        </authorList>
    </citation>
    <scope>NUCLEOTIDE SEQUENCE</scope>
    <source>
        <strain evidence="2">BED1</strain>
    </source>
</reference>